<gene>
    <name evidence="2" type="ORF">F1003_00675</name>
</gene>
<evidence type="ECO:0000313" key="2">
    <source>
        <dbReference type="EMBL" id="MTE25430.1"/>
    </source>
</evidence>
<sequence length="170" mass="18635">MKKLGLLILGVFLGALAMYYYCCGSMEMENESPITEPKGLITPKEAKTLDQAYNIKHRIINDSLYKNSADGGDNRSSWWKLEDIQNYINYAENQAGELGYTMDGIRVYLGAHPNSGKETGLTTMFFIPTGYMNKSQGSVFPMFQESGDIPGGSGLNHGGNGMPPGANYPQ</sequence>
<dbReference type="Proteomes" id="UP000447545">
    <property type="component" value="Unassembled WGS sequence"/>
</dbReference>
<evidence type="ECO:0000313" key="3">
    <source>
        <dbReference type="Proteomes" id="UP000447545"/>
    </source>
</evidence>
<dbReference type="AlphaFoldDB" id="A0A7K1G821"/>
<proteinExistence type="predicted"/>
<feature type="region of interest" description="Disordered" evidence="1">
    <location>
        <begin position="149"/>
        <end position="170"/>
    </location>
</feature>
<keyword evidence="3" id="KW-1185">Reference proteome</keyword>
<organism evidence="2 3">
    <name type="scientific">Winogradskyella ouciana</name>
    <dbReference type="NCBI Taxonomy" id="2608631"/>
    <lineage>
        <taxon>Bacteria</taxon>
        <taxon>Pseudomonadati</taxon>
        <taxon>Bacteroidota</taxon>
        <taxon>Flavobacteriia</taxon>
        <taxon>Flavobacteriales</taxon>
        <taxon>Flavobacteriaceae</taxon>
        <taxon>Winogradskyella</taxon>
    </lineage>
</organism>
<protein>
    <submittedName>
        <fullName evidence="2">Uncharacterized protein</fullName>
    </submittedName>
</protein>
<comment type="caution">
    <text evidence="2">The sequence shown here is derived from an EMBL/GenBank/DDBJ whole genome shotgun (WGS) entry which is preliminary data.</text>
</comment>
<evidence type="ECO:0000256" key="1">
    <source>
        <dbReference type="SAM" id="MobiDB-lite"/>
    </source>
</evidence>
<reference evidence="2 3" key="1">
    <citation type="submission" date="2019-11" db="EMBL/GenBank/DDBJ databases">
        <title>Winogradskyella ouciana sp. nov., isolated from the hadal seawater of the Mariana Trench.</title>
        <authorList>
            <person name="Liu R."/>
        </authorList>
    </citation>
    <scope>NUCLEOTIDE SEQUENCE [LARGE SCALE GENOMIC DNA]</scope>
    <source>
        <strain evidence="2 3">ZXX205</strain>
    </source>
</reference>
<dbReference type="EMBL" id="WJYA01000001">
    <property type="protein sequence ID" value="MTE25430.1"/>
    <property type="molecule type" value="Genomic_DNA"/>
</dbReference>
<accession>A0A7K1G821</accession>
<dbReference type="RefSeq" id="WP_155087273.1">
    <property type="nucleotide sequence ID" value="NZ_WJYA01000001.1"/>
</dbReference>
<feature type="compositionally biased region" description="Gly residues" evidence="1">
    <location>
        <begin position="149"/>
        <end position="162"/>
    </location>
</feature>
<name>A0A7K1G821_9FLAO</name>